<gene>
    <name evidence="2" type="ORF">CYLTODRAFT_458271</name>
</gene>
<name>A0A0D7AZ87_9AGAR</name>
<evidence type="ECO:0000256" key="1">
    <source>
        <dbReference type="SAM" id="MobiDB-lite"/>
    </source>
</evidence>
<evidence type="ECO:0000313" key="3">
    <source>
        <dbReference type="Proteomes" id="UP000054007"/>
    </source>
</evidence>
<dbReference type="AlphaFoldDB" id="A0A0D7AZ87"/>
<keyword evidence="3" id="KW-1185">Reference proteome</keyword>
<organism evidence="2 3">
    <name type="scientific">Cylindrobasidium torrendii FP15055 ss-10</name>
    <dbReference type="NCBI Taxonomy" id="1314674"/>
    <lineage>
        <taxon>Eukaryota</taxon>
        <taxon>Fungi</taxon>
        <taxon>Dikarya</taxon>
        <taxon>Basidiomycota</taxon>
        <taxon>Agaricomycotina</taxon>
        <taxon>Agaricomycetes</taxon>
        <taxon>Agaricomycetidae</taxon>
        <taxon>Agaricales</taxon>
        <taxon>Marasmiineae</taxon>
        <taxon>Physalacriaceae</taxon>
        <taxon>Cylindrobasidium</taxon>
    </lineage>
</organism>
<feature type="compositionally biased region" description="Basic and acidic residues" evidence="1">
    <location>
        <begin position="312"/>
        <end position="324"/>
    </location>
</feature>
<accession>A0A0D7AZ87</accession>
<sequence length="794" mass="89616">MARVSFRRARIVKKAYSKALHAVAASNAATGTLAYSEACPLYDTDEWPRSAIRPPNSAAYVHHHHHSACRPAVAMTGVLTRSMRAALNLLVPTYEGYSNLPESRRRKPVVHHDEEVFASAVDSELSLVDRLVEAGEHATDLRPTDDGCGGGGIGHEAIGDDEADRLSPEDVSFDRMEHVFDSALDSMSTGPISSAEDAVTAWLAMVEKYRRRPAPPVDHAQGLQDAVVEYVDYPLAEHPLFWALPIVIHYGFEAAKLHQNALNPHWSVDYTQDVGGALSVPHEDTAPSSGVPSASTSKDDPTAQAKRKRSHPQKDLPPERDNLKRNRPNAPSSTQSSHRRNPATANRGGRSNQHPLNKQERAMFYRQGRQSHAPKQPKVKSMACKQHSRRGAQENALRKENARGIDSQFAPQIDVDTTPAAKGGWQGTRAMVRSVGDTVRRLWLDNALGPHLKHFVPIPFRNIGQLPTKIYDRQGRLIIFRTALKAFINHRQTVYHCTYAMDPFMAQFIYEAQMFVIACTSMSGNGARGPHFFQISGHDRNNKKKPHLRAWHRVPRNQRALSTLFRQNGPMHRVTMMVNATLEHFPGIRTRYMHLADRMWEKYRIRPMYGLYWNFCLNWGRGSRFVKCLPHVDAMNIAIGLCTIYIFGAFKSNELCWLCIWDAGIIVQIPAGVALTYPSALFYHFNYDIKDLKQHVEGNDWEQLCKAFETADITGMRDVEILVSPTKPTKETRDQCKALDEDAMYMRGSCVFFNQATMFQTAELGMETIKQAKAAGMNTDCDWDELRRKEMYFE</sequence>
<proteinExistence type="predicted"/>
<dbReference type="STRING" id="1314674.A0A0D7AZ87"/>
<dbReference type="Gene3D" id="3.60.130.30">
    <property type="match status" value="1"/>
</dbReference>
<dbReference type="OrthoDB" id="3266461at2759"/>
<protein>
    <submittedName>
        <fullName evidence="2">Uncharacterized protein</fullName>
    </submittedName>
</protein>
<reference evidence="2 3" key="1">
    <citation type="journal article" date="2015" name="Fungal Genet. Biol.">
        <title>Evolution of novel wood decay mechanisms in Agaricales revealed by the genome sequences of Fistulina hepatica and Cylindrobasidium torrendii.</title>
        <authorList>
            <person name="Floudas D."/>
            <person name="Held B.W."/>
            <person name="Riley R."/>
            <person name="Nagy L.G."/>
            <person name="Koehler G."/>
            <person name="Ransdell A.S."/>
            <person name="Younus H."/>
            <person name="Chow J."/>
            <person name="Chiniquy J."/>
            <person name="Lipzen A."/>
            <person name="Tritt A."/>
            <person name="Sun H."/>
            <person name="Haridas S."/>
            <person name="LaButti K."/>
            <person name="Ohm R.A."/>
            <person name="Kues U."/>
            <person name="Blanchette R.A."/>
            <person name="Grigoriev I.V."/>
            <person name="Minto R.E."/>
            <person name="Hibbett D.S."/>
        </authorList>
    </citation>
    <scope>NUCLEOTIDE SEQUENCE [LARGE SCALE GENOMIC DNA]</scope>
    <source>
        <strain evidence="2 3">FP15055 ss-10</strain>
    </source>
</reference>
<feature type="region of interest" description="Disordered" evidence="1">
    <location>
        <begin position="277"/>
        <end position="398"/>
    </location>
</feature>
<dbReference type="Proteomes" id="UP000054007">
    <property type="component" value="Unassembled WGS sequence"/>
</dbReference>
<dbReference type="EMBL" id="KN880708">
    <property type="protein sequence ID" value="KIY63270.1"/>
    <property type="molecule type" value="Genomic_DNA"/>
</dbReference>
<feature type="region of interest" description="Disordered" evidence="1">
    <location>
        <begin position="139"/>
        <end position="165"/>
    </location>
</feature>
<evidence type="ECO:0000313" key="2">
    <source>
        <dbReference type="EMBL" id="KIY63270.1"/>
    </source>
</evidence>
<feature type="compositionally biased region" description="Polar residues" evidence="1">
    <location>
        <begin position="286"/>
        <end position="296"/>
    </location>
</feature>